<sequence>MEDFFFGIESYDSELDLVVRLDPRVVRRSTGRRSVACRADPDVGRPYGGRQAHRRACRPEKVAFIRCKEDPFPEKCLDKGRLITSFVLSLYS</sequence>
<dbReference type="AlphaFoldDB" id="A0A426XIE8"/>
<evidence type="ECO:0000313" key="2">
    <source>
        <dbReference type="Proteomes" id="UP000287651"/>
    </source>
</evidence>
<evidence type="ECO:0000313" key="1">
    <source>
        <dbReference type="EMBL" id="RRT39256.1"/>
    </source>
</evidence>
<name>A0A426XIE8_ENSVE</name>
<comment type="caution">
    <text evidence="1">The sequence shown here is derived from an EMBL/GenBank/DDBJ whole genome shotgun (WGS) entry which is preliminary data.</text>
</comment>
<accession>A0A426XIE8</accession>
<protein>
    <submittedName>
        <fullName evidence="1">Uncharacterized protein</fullName>
    </submittedName>
</protein>
<gene>
    <name evidence="1" type="ORF">B296_00040389</name>
</gene>
<reference evidence="1 2" key="1">
    <citation type="journal article" date="2014" name="Agronomy (Basel)">
        <title>A Draft Genome Sequence for Ensete ventricosum, the Drought-Tolerant Tree Against Hunger.</title>
        <authorList>
            <person name="Harrison J."/>
            <person name="Moore K.A."/>
            <person name="Paszkiewicz K."/>
            <person name="Jones T."/>
            <person name="Grant M."/>
            <person name="Ambacheew D."/>
            <person name="Muzemil S."/>
            <person name="Studholme D.J."/>
        </authorList>
    </citation>
    <scope>NUCLEOTIDE SEQUENCE [LARGE SCALE GENOMIC DNA]</scope>
</reference>
<proteinExistence type="predicted"/>
<dbReference type="EMBL" id="AMZH03020339">
    <property type="protein sequence ID" value="RRT39256.1"/>
    <property type="molecule type" value="Genomic_DNA"/>
</dbReference>
<organism evidence="1 2">
    <name type="scientific">Ensete ventricosum</name>
    <name type="common">Abyssinian banana</name>
    <name type="synonym">Musa ensete</name>
    <dbReference type="NCBI Taxonomy" id="4639"/>
    <lineage>
        <taxon>Eukaryota</taxon>
        <taxon>Viridiplantae</taxon>
        <taxon>Streptophyta</taxon>
        <taxon>Embryophyta</taxon>
        <taxon>Tracheophyta</taxon>
        <taxon>Spermatophyta</taxon>
        <taxon>Magnoliopsida</taxon>
        <taxon>Liliopsida</taxon>
        <taxon>Zingiberales</taxon>
        <taxon>Musaceae</taxon>
        <taxon>Ensete</taxon>
    </lineage>
</organism>
<dbReference type="Proteomes" id="UP000287651">
    <property type="component" value="Unassembled WGS sequence"/>
</dbReference>